<gene>
    <name evidence="1" type="ORF">SAMN06265364_1206</name>
</gene>
<proteinExistence type="predicted"/>
<organism evidence="1 2">
    <name type="scientific">Prevotella jejuni</name>
    <dbReference type="NCBI Taxonomy" id="1177574"/>
    <lineage>
        <taxon>Bacteria</taxon>
        <taxon>Pseudomonadati</taxon>
        <taxon>Bacteroidota</taxon>
        <taxon>Bacteroidia</taxon>
        <taxon>Bacteroidales</taxon>
        <taxon>Prevotellaceae</taxon>
        <taxon>Prevotella</taxon>
    </lineage>
</organism>
<evidence type="ECO:0000313" key="2">
    <source>
        <dbReference type="Proteomes" id="UP000198427"/>
    </source>
</evidence>
<dbReference type="KEGG" id="pje:CRM71_01300"/>
<dbReference type="Proteomes" id="UP000198427">
    <property type="component" value="Unassembled WGS sequence"/>
</dbReference>
<protein>
    <submittedName>
        <fullName evidence="1">Uncharacterized protein</fullName>
    </submittedName>
</protein>
<sequence>MQNEAEQETRRCLPTVENMPFLDIEDALFEARRASSLMLYITSWFTECYEFNFKKHHTHILREYILLRCNDFS</sequence>
<accession>A0A2K9HHP5</accession>
<keyword evidence="2" id="KW-1185">Reference proteome</keyword>
<evidence type="ECO:0000313" key="1">
    <source>
        <dbReference type="EMBL" id="SNR92608.1"/>
    </source>
</evidence>
<reference evidence="1 2" key="1">
    <citation type="submission" date="2017-06" db="EMBL/GenBank/DDBJ databases">
        <authorList>
            <person name="Varghese N."/>
            <person name="Submissions S."/>
        </authorList>
    </citation>
    <scope>NUCLEOTIDE SEQUENCE [LARGE SCALE GENOMIC DNA]</scope>
    <source>
        <strain evidence="1 2">DSM 26989</strain>
    </source>
</reference>
<name>A0A2K9HHP5_9BACT</name>
<comment type="caution">
    <text evidence="1">The sequence shown here is derived from an EMBL/GenBank/DDBJ whole genome shotgun (WGS) entry which is preliminary data.</text>
</comment>
<dbReference type="AlphaFoldDB" id="A0A2K9HHP5"/>
<dbReference type="EMBL" id="FZNZ01000020">
    <property type="protein sequence ID" value="SNR92608.1"/>
    <property type="molecule type" value="Genomic_DNA"/>
</dbReference>